<dbReference type="EMBL" id="JACCBF010000001">
    <property type="protein sequence ID" value="NYD32525.1"/>
    <property type="molecule type" value="Genomic_DNA"/>
</dbReference>
<dbReference type="InterPro" id="IPR019587">
    <property type="entry name" value="Polyketide_cyclase/dehydratase"/>
</dbReference>
<keyword evidence="2" id="KW-1185">Reference proteome</keyword>
<evidence type="ECO:0000313" key="1">
    <source>
        <dbReference type="EMBL" id="NYD32525.1"/>
    </source>
</evidence>
<reference evidence="1 2" key="1">
    <citation type="submission" date="2020-07" db="EMBL/GenBank/DDBJ databases">
        <title>Sequencing the genomes of 1000 actinobacteria strains.</title>
        <authorList>
            <person name="Klenk H.-P."/>
        </authorList>
    </citation>
    <scope>NUCLEOTIDE SEQUENCE [LARGE SCALE GENOMIC DNA]</scope>
    <source>
        <strain evidence="1 2">DSM 19082</strain>
    </source>
</reference>
<dbReference type="Gene3D" id="3.30.530.20">
    <property type="match status" value="1"/>
</dbReference>
<dbReference type="SUPFAM" id="SSF55961">
    <property type="entry name" value="Bet v1-like"/>
    <property type="match status" value="1"/>
</dbReference>
<accession>A0A852RNE2</accession>
<dbReference type="Proteomes" id="UP000582231">
    <property type="component" value="Unassembled WGS sequence"/>
</dbReference>
<dbReference type="RefSeq" id="WP_179728686.1">
    <property type="nucleotide sequence ID" value="NZ_BAABEF010000001.1"/>
</dbReference>
<proteinExistence type="predicted"/>
<comment type="caution">
    <text evidence="1">The sequence shown here is derived from an EMBL/GenBank/DDBJ whole genome shotgun (WGS) entry which is preliminary data.</text>
</comment>
<evidence type="ECO:0000313" key="2">
    <source>
        <dbReference type="Proteomes" id="UP000582231"/>
    </source>
</evidence>
<dbReference type="CDD" id="cd07812">
    <property type="entry name" value="SRPBCC"/>
    <property type="match status" value="1"/>
</dbReference>
<organism evidence="1 2">
    <name type="scientific">Nocardioides kongjuensis</name>
    <dbReference type="NCBI Taxonomy" id="349522"/>
    <lineage>
        <taxon>Bacteria</taxon>
        <taxon>Bacillati</taxon>
        <taxon>Actinomycetota</taxon>
        <taxon>Actinomycetes</taxon>
        <taxon>Propionibacteriales</taxon>
        <taxon>Nocardioidaceae</taxon>
        <taxon>Nocardioides</taxon>
    </lineage>
</organism>
<evidence type="ECO:0008006" key="3">
    <source>
        <dbReference type="Google" id="ProtNLM"/>
    </source>
</evidence>
<dbReference type="InterPro" id="IPR023393">
    <property type="entry name" value="START-like_dom_sf"/>
</dbReference>
<dbReference type="Pfam" id="PF10604">
    <property type="entry name" value="Polyketide_cyc2"/>
    <property type="match status" value="1"/>
</dbReference>
<protein>
    <recommendedName>
        <fullName evidence="3">SRPBCC family protein</fullName>
    </recommendedName>
</protein>
<gene>
    <name evidence="1" type="ORF">BJ958_004071</name>
</gene>
<sequence>MDLMKPLGGEVSVHMKATVDEVWALVSDVTRIGEFSPETFEAQWTHGATGPVVGARFRGHVRRNGVGPVYWTPCTVTKAVEPGTNAEGVFEFAVGLDANPLNTWGYRIQPENGGTRVTEYFRLTPAWYMRGYWLVLGRLRGKTNERGMRTTLERMKAVLEGVSES</sequence>
<dbReference type="AlphaFoldDB" id="A0A852RNE2"/>
<name>A0A852RNE2_9ACTN</name>